<dbReference type="SUPFAM" id="SSF74853">
    <property type="entry name" value="Lamin A/C globular tail domain"/>
    <property type="match status" value="1"/>
</dbReference>
<evidence type="ECO:0000256" key="1">
    <source>
        <dbReference type="ARBA" id="ARBA00022729"/>
    </source>
</evidence>
<dbReference type="Proteomes" id="UP000007599">
    <property type="component" value="Chromosome I"/>
</dbReference>
<dbReference type="SUPFAM" id="SSF49265">
    <property type="entry name" value="Fibronectin type III"/>
    <property type="match status" value="4"/>
</dbReference>
<feature type="domain" description="Fibronectin type-III" evidence="4">
    <location>
        <begin position="186"/>
        <end position="279"/>
    </location>
</feature>
<feature type="domain" description="Fibronectin type-III" evidence="4">
    <location>
        <begin position="417"/>
        <end position="506"/>
    </location>
</feature>
<accession>H8XNE2</accession>
<dbReference type="eggNOG" id="COG3291">
    <property type="taxonomic scope" value="Bacteria"/>
</dbReference>
<evidence type="ECO:0000256" key="3">
    <source>
        <dbReference type="SAM" id="SignalP"/>
    </source>
</evidence>
<dbReference type="InterPro" id="IPR056600">
    <property type="entry name" value="GBD_T9SS_assoc"/>
</dbReference>
<keyword evidence="2" id="KW-1015">Disulfide bond</keyword>
<dbReference type="KEGG" id="fin:KQS_00230"/>
<gene>
    <name evidence="6" type="ordered locus">KQS_00230</name>
</gene>
<reference evidence="6 7" key="1">
    <citation type="journal article" date="2012" name="J. Bacteriol.">
        <title>Complete Genome Sequence of Flavobacterium indicum GPSTA100-9T, Isolated from Warm Spring Water.</title>
        <authorList>
            <person name="Barbier P."/>
            <person name="Houel A."/>
            <person name="Loux V."/>
            <person name="Poulain J."/>
            <person name="Bernardet J.F."/>
            <person name="Touchon M."/>
            <person name="Duchaud E."/>
        </authorList>
    </citation>
    <scope>NUCLEOTIDE SEQUENCE [LARGE SCALE GENOMIC DNA]</scope>
    <source>
        <strain evidence="7">DSM 17447 / CIP 109464 / GPTSA100-9</strain>
    </source>
</reference>
<dbReference type="Pfam" id="PF13585">
    <property type="entry name" value="CHU_C"/>
    <property type="match status" value="1"/>
</dbReference>
<dbReference type="STRING" id="1094466.KQS_00230"/>
<dbReference type="eggNOG" id="COG2374">
    <property type="taxonomic scope" value="Bacteria"/>
</dbReference>
<dbReference type="Gene3D" id="2.60.120.200">
    <property type="match status" value="1"/>
</dbReference>
<dbReference type="InterPro" id="IPR011628">
    <property type="entry name" value="Cleaved_adhesin"/>
</dbReference>
<dbReference type="NCBIfam" id="TIGR04131">
    <property type="entry name" value="Bac_Flav_CTERM"/>
    <property type="match status" value="1"/>
</dbReference>
<dbReference type="Gene3D" id="2.60.40.1220">
    <property type="match status" value="2"/>
</dbReference>
<dbReference type="Pfam" id="PF23759">
    <property type="entry name" value="GBD_T9SS_assoc"/>
    <property type="match status" value="2"/>
</dbReference>
<keyword evidence="7" id="KW-1185">Reference proteome</keyword>
<evidence type="ECO:0000313" key="7">
    <source>
        <dbReference type="Proteomes" id="UP000007599"/>
    </source>
</evidence>
<evidence type="ECO:0000256" key="2">
    <source>
        <dbReference type="ARBA" id="ARBA00023157"/>
    </source>
</evidence>
<reference evidence="7" key="2">
    <citation type="submission" date="2012-03" db="EMBL/GenBank/DDBJ databases">
        <title>Complete genome sequence of Flavobacterium indicum GPTSA100-9T, isolated from warm spring water.</title>
        <authorList>
            <person name="Barbier P."/>
            <person name="Houel A."/>
            <person name="Loux V."/>
            <person name="Poulain J."/>
            <person name="Bernardet J.-F."/>
            <person name="Touchon M."/>
            <person name="Duchaud E."/>
        </authorList>
    </citation>
    <scope>NUCLEOTIDE SEQUENCE [LARGE SCALE GENOMIC DNA]</scope>
    <source>
        <strain evidence="7">DSM 17447 / CIP 109464 / GPTSA100-9</strain>
    </source>
</reference>
<dbReference type="SMART" id="SM00060">
    <property type="entry name" value="FN3"/>
    <property type="match status" value="4"/>
</dbReference>
<dbReference type="EMBL" id="HE774682">
    <property type="protein sequence ID" value="CCG52059.1"/>
    <property type="molecule type" value="Genomic_DNA"/>
</dbReference>
<dbReference type="SUPFAM" id="SSF49854">
    <property type="entry name" value="Spermadhesin, CUB domain"/>
    <property type="match status" value="1"/>
</dbReference>
<protein>
    <submittedName>
        <fullName evidence="6">Uncharacterized protein</fullName>
    </submittedName>
</protein>
<keyword evidence="1 3" id="KW-0732">Signal</keyword>
<dbReference type="InterPro" id="IPR000859">
    <property type="entry name" value="CUB_dom"/>
</dbReference>
<proteinExistence type="predicted"/>
<dbReference type="Gene3D" id="2.60.120.290">
    <property type="entry name" value="Spermadhesin, CUB domain"/>
    <property type="match status" value="1"/>
</dbReference>
<dbReference type="Pfam" id="PF00041">
    <property type="entry name" value="fn3"/>
    <property type="match status" value="2"/>
</dbReference>
<evidence type="ECO:0000313" key="6">
    <source>
        <dbReference type="EMBL" id="CCG52059.1"/>
    </source>
</evidence>
<feature type="chain" id="PRO_5003617272" evidence="3">
    <location>
        <begin position="19"/>
        <end position="2124"/>
    </location>
</feature>
<dbReference type="InterPro" id="IPR026341">
    <property type="entry name" value="T9SS_type_B"/>
</dbReference>
<organism evidence="6 7">
    <name type="scientific">Flavobacterium indicum (strain DSM 17447 / CIP 109464 / GPTSA100-9)</name>
    <dbReference type="NCBI Taxonomy" id="1094466"/>
    <lineage>
        <taxon>Bacteria</taxon>
        <taxon>Pseudomonadati</taxon>
        <taxon>Bacteroidota</taxon>
        <taxon>Flavobacteriia</taxon>
        <taxon>Flavobacteriales</taxon>
        <taxon>Flavobacteriaceae</taxon>
        <taxon>Flavobacterium</taxon>
    </lineage>
</organism>
<dbReference type="HOGENOM" id="CLU_235982_0_0_10"/>
<dbReference type="InterPro" id="IPR036415">
    <property type="entry name" value="Lamin_tail_dom_sf"/>
</dbReference>
<dbReference type="RefSeq" id="WP_014387203.1">
    <property type="nucleotide sequence ID" value="NC_017025.1"/>
</dbReference>
<dbReference type="InterPro" id="IPR001322">
    <property type="entry name" value="Lamin_tail_dom"/>
</dbReference>
<dbReference type="PROSITE" id="PS50853">
    <property type="entry name" value="FN3"/>
    <property type="match status" value="4"/>
</dbReference>
<dbReference type="NCBIfam" id="NF038128">
    <property type="entry name" value="choice_anch_J"/>
    <property type="match status" value="1"/>
</dbReference>
<feature type="domain" description="Fibronectin type-III" evidence="4">
    <location>
        <begin position="895"/>
        <end position="986"/>
    </location>
</feature>
<evidence type="ECO:0000259" key="4">
    <source>
        <dbReference type="PROSITE" id="PS50853"/>
    </source>
</evidence>
<dbReference type="InterPro" id="IPR036116">
    <property type="entry name" value="FN3_sf"/>
</dbReference>
<dbReference type="Pfam" id="PF07675">
    <property type="entry name" value="Cleaved_Adhesin"/>
    <property type="match status" value="1"/>
</dbReference>
<dbReference type="PROSITE" id="PS51841">
    <property type="entry name" value="LTD"/>
    <property type="match status" value="1"/>
</dbReference>
<dbReference type="InterPro" id="IPR014755">
    <property type="entry name" value="Cu-Rt/internalin_Ig-like"/>
</dbReference>
<sequence>MKKLLTLLMLALSYVGFGQLTQNFESGTFPPTGWTTFDNGVGTVNWNTTSSAALAYGGTGTSAFLTRVTGTAGVTAEEYLVTQQFLVPANGQLRFYTRTTLAGDDGSTFSVRISTTSQTGTAAFTTIPTATWTENTLNTTFNVYEEKVVSLSTYAGQNVYLAFVRTNENGDRWLIDNINVVEACNAPATLTSTNIGTTFATLGWTGPVGATQWEIEVQPQAVAFTGVPNYTPVTTNPYTVSTGLTQGTAYKFKVRAICPSGFPSEWSSATGTFTTTIPGQACAAPIVVGSLPYTTTNNTSNFGDTNDILQPLTCSGSATNYMQGNDVFYTYTPTVSGNIAITLTPAGANSSIHVYNACPGTPGATCLAGVANTNSNPRNINPFAVTAGTTYYIIVSSSATSQTVGYTLTIQQVFCTQPSALTATNITTTSADLSWGNPSGATSWQVSVGMAPYGLPTGAGTTVNTNTGWTYNGVSGVVYQYYVRADCNDGNFSVWSGPFTFTLPQVATNLNFSDGFETVTGWTLANISSTNVAQPNKWALGTAVANGGTHSIYISDTDGATNNYNITGTSVVHAYKDFNIPAGAIQGELKFDWRSIGENANDYFRVWMVPTTFTPNPGTQITAGAGRIKVGIDFSSSATWVTQVYDALNISSFAGGTMRLVFEWRNNNATGVQTPAAIDNVMLNLIACPKPTAVAANIIGYNYGVLSWTAGNTETQWEVITLPQGSPAPNASSTGINVTTNPYTITGLNSITCYDVYIRAVCGPGNVSYWTGPYNFCTTPHFCAGDHFYDTGGATGAYSNNANSVTTICPDNVGDVVTVVFNSFNIAAGDNLVIRDGNLITSPIVGTYTGTTLPPSFTSTSATGCLTFVFTSNATGTAAGWDATIYCTPPITCPKPVTLSVSNVTASTAQLSWTESGSATQWEVFVVPFGSNLPIYGQSGIPATSNPFTINGLSPSTTYTFYVRAICSSTDASFWSDGFTFTTTPLNDNCSNATIAIVNDDLNCTILNPGNLGGSTPSTVPALTACTPTANDVWYQFVATKSTHTMSLSNVTAGNTVNFALYTGTCTAMTQVNCFTGATNVVNNLIIGQTYYIRVFTAGSTANTINFNLCIGSVPCPESVSLCSSSITYPNATNVINLGSYGCLGSSPNASFFFLEAAQNGTLSYTMNQVNGSGTGIDVDYALWGPFASKDAGCIAIPNGSPIQCSYSAAPTETFTVNALQGQIYILMVTNFANQGGTITITPNPSNTAQVFCYPYPTYNYSSLYYCNNAANTTPTLIPGATAGTYTASPSGLNINSTTGEINFLASLPGTYTVTSTIIPNLAPPADNPPQICTRTVIVTPTPNATIAYSNPTYCNTDNQLHQITLTGNSGTGAYYSSTPVGLQNALDPITGAITPVLAATGTYTVTLTVPAQGGCPQYTTSTTITIVTGPVIPAQVDVNGCNSYVLPALSVGNYYTGSGATGTQLNAGDVISTNQTIYVYATNGQCSSEDAFNVNIINIPTPVINITSQPTCAVQTGSIEVVSPVGSSGTIPTNLFISEVTDANTGSLTYVELYNGTGAAVNLSGYKLRVYNNGATTTTCDNVLSGTIANNDTFVIKLSSDANIPGITPDLILGTCSGVNNNDNIRLTTSANVVIDMWGPTDGSIFTPAGQAGYTYRRLASATPLPNPTWDATQWTSLDPENYSNLGQYLLQTANYEYSVDNGTYQSSTIFTGLTPGTHTLIVHDIVNNCYSAPISFTINAVPFINPELGFSYTTPVCQSTGTNPTTILNAGFNTGGTFSSTNPGLVFVSNSTGEIDLINSTPGTYQVDYTYSGDVANCINSGTSSATLVINVSTPATFTQIPTICQNATAPVLPTTSTNGINGTWNPATINTSVAGTSTYTFTPNAGECGTGTTMNITVDTNITPSFTPINDLCIGATPPSLPTTSNNGITGTWNPSVISTTSAGTFNYTFTPDAGQCASPVVVSVLVNNNVMPVFTQIEPICVGEQPVTLNLISNNGISGTWTPSSVDTTQPGSFVYTFTPNDPTQCAASTTMTVQVVLCTIQKGISPNGDGLNDYLKLSAQKVEIFNRYGKEVYSKSSYVNDWHGQSNGGSVLPDGTYYYVIELYGGEVKTGWIYINKED</sequence>
<dbReference type="CDD" id="cd00063">
    <property type="entry name" value="FN3"/>
    <property type="match status" value="3"/>
</dbReference>
<dbReference type="InterPro" id="IPR035914">
    <property type="entry name" value="Sperma_CUB_dom_sf"/>
</dbReference>
<feature type="domain" description="LTD" evidence="5">
    <location>
        <begin position="1526"/>
        <end position="1643"/>
    </location>
</feature>
<dbReference type="InterPro" id="IPR003961">
    <property type="entry name" value="FN3_dom"/>
</dbReference>
<dbReference type="Pfam" id="PF00431">
    <property type="entry name" value="CUB"/>
    <property type="match status" value="1"/>
</dbReference>
<dbReference type="Pfam" id="PF00932">
    <property type="entry name" value="LTD"/>
    <property type="match status" value="1"/>
</dbReference>
<evidence type="ECO:0000259" key="5">
    <source>
        <dbReference type="PROSITE" id="PS51841"/>
    </source>
</evidence>
<dbReference type="InterPro" id="IPR013783">
    <property type="entry name" value="Ig-like_fold"/>
</dbReference>
<dbReference type="CDD" id="cd00041">
    <property type="entry name" value="CUB"/>
    <property type="match status" value="1"/>
</dbReference>
<name>H8XNE2_FLAIG</name>
<dbReference type="PATRIC" id="fig|1094466.5.peg.46"/>
<feature type="signal peptide" evidence="3">
    <location>
        <begin position="1"/>
        <end position="18"/>
    </location>
</feature>
<feature type="domain" description="Fibronectin type-III" evidence="4">
    <location>
        <begin position="690"/>
        <end position="781"/>
    </location>
</feature>
<dbReference type="Gene3D" id="2.60.40.10">
    <property type="entry name" value="Immunoglobulins"/>
    <property type="match status" value="4"/>
</dbReference>